<comment type="caution">
    <text evidence="1">The sequence shown here is derived from an EMBL/GenBank/DDBJ whole genome shotgun (WGS) entry which is preliminary data.</text>
</comment>
<gene>
    <name evidence="1" type="ORF">QAD02_012362</name>
</gene>
<accession>A0ACC2P472</accession>
<evidence type="ECO:0000313" key="1">
    <source>
        <dbReference type="EMBL" id="KAJ8676575.1"/>
    </source>
</evidence>
<protein>
    <submittedName>
        <fullName evidence="1">Uncharacterized protein</fullName>
    </submittedName>
</protein>
<name>A0ACC2P472_9HYME</name>
<reference evidence="1" key="1">
    <citation type="submission" date="2023-04" db="EMBL/GenBank/DDBJ databases">
        <title>A chromosome-level genome assembly of the parasitoid wasp Eretmocerus hayati.</title>
        <authorList>
            <person name="Zhong Y."/>
            <person name="Liu S."/>
            <person name="Liu Y."/>
        </authorList>
    </citation>
    <scope>NUCLEOTIDE SEQUENCE</scope>
    <source>
        <strain evidence="1">ZJU_SS_LIU_2023</strain>
    </source>
</reference>
<dbReference type="Proteomes" id="UP001239111">
    <property type="component" value="Chromosome 2"/>
</dbReference>
<keyword evidence="2" id="KW-1185">Reference proteome</keyword>
<organism evidence="1 2">
    <name type="scientific">Eretmocerus hayati</name>
    <dbReference type="NCBI Taxonomy" id="131215"/>
    <lineage>
        <taxon>Eukaryota</taxon>
        <taxon>Metazoa</taxon>
        <taxon>Ecdysozoa</taxon>
        <taxon>Arthropoda</taxon>
        <taxon>Hexapoda</taxon>
        <taxon>Insecta</taxon>
        <taxon>Pterygota</taxon>
        <taxon>Neoptera</taxon>
        <taxon>Endopterygota</taxon>
        <taxon>Hymenoptera</taxon>
        <taxon>Apocrita</taxon>
        <taxon>Proctotrupomorpha</taxon>
        <taxon>Chalcidoidea</taxon>
        <taxon>Aphelinidae</taxon>
        <taxon>Aphelininae</taxon>
        <taxon>Eretmocerus</taxon>
    </lineage>
</organism>
<sequence>MKFSLESEIERKQKEATDQPGFSAERGGTDGDKMPSDSTNCGAIDILNTKSRVEKSRSDEGLRNSVQSKSDRPQEDPEQLPAPAELRGNLPRENTLRPRCGPAWP</sequence>
<dbReference type="EMBL" id="CM056742">
    <property type="protein sequence ID" value="KAJ8676575.1"/>
    <property type="molecule type" value="Genomic_DNA"/>
</dbReference>
<evidence type="ECO:0000313" key="2">
    <source>
        <dbReference type="Proteomes" id="UP001239111"/>
    </source>
</evidence>
<proteinExistence type="predicted"/>